<dbReference type="OrthoDB" id="9177882at2"/>
<dbReference type="Pfam" id="PF01869">
    <property type="entry name" value="BcrAD_BadFG"/>
    <property type="match status" value="2"/>
</dbReference>
<dbReference type="SUPFAM" id="SSF53067">
    <property type="entry name" value="Actin-like ATPase domain"/>
    <property type="match status" value="2"/>
</dbReference>
<dbReference type="Pfam" id="PF09989">
    <property type="entry name" value="DUF2229"/>
    <property type="match status" value="1"/>
</dbReference>
<name>A0A1M5VG08_9BACT</name>
<dbReference type="NCBIfam" id="TIGR00241">
    <property type="entry name" value="CoA_E_activ"/>
    <property type="match status" value="1"/>
</dbReference>
<dbReference type="InterPro" id="IPR018709">
    <property type="entry name" value="CoA_activase_DUF2229"/>
</dbReference>
<dbReference type="GO" id="GO:0046872">
    <property type="term" value="F:metal ion binding"/>
    <property type="evidence" value="ECO:0007669"/>
    <property type="project" value="UniProtKB-KW"/>
</dbReference>
<evidence type="ECO:0000256" key="2">
    <source>
        <dbReference type="ARBA" id="ARBA00022723"/>
    </source>
</evidence>
<feature type="domain" description="ATPase BadF/BadG/BcrA/BcrD type" evidence="5">
    <location>
        <begin position="8"/>
        <end position="252"/>
    </location>
</feature>
<dbReference type="Gene3D" id="3.30.420.40">
    <property type="match status" value="4"/>
</dbReference>
<dbReference type="Proteomes" id="UP000184139">
    <property type="component" value="Unassembled WGS sequence"/>
</dbReference>
<dbReference type="InterPro" id="IPR051805">
    <property type="entry name" value="Dehydratase_Activator_Redct"/>
</dbReference>
<dbReference type="InterPro" id="IPR008275">
    <property type="entry name" value="CoA_E_activase_dom"/>
</dbReference>
<feature type="domain" description="ATPase BadF/BadG/BcrA/BcrD type" evidence="5">
    <location>
        <begin position="333"/>
        <end position="585"/>
    </location>
</feature>
<evidence type="ECO:0000313" key="7">
    <source>
        <dbReference type="EMBL" id="SHH74166.1"/>
    </source>
</evidence>
<evidence type="ECO:0000256" key="1">
    <source>
        <dbReference type="ARBA" id="ARBA00001966"/>
    </source>
</evidence>
<evidence type="ECO:0000256" key="4">
    <source>
        <dbReference type="ARBA" id="ARBA00023014"/>
    </source>
</evidence>
<dbReference type="CDD" id="cd24034">
    <property type="entry name" value="ASKHA_NBD_O66634-like_rpt1"/>
    <property type="match status" value="1"/>
</dbReference>
<evidence type="ECO:0000259" key="5">
    <source>
        <dbReference type="Pfam" id="PF01869"/>
    </source>
</evidence>
<protein>
    <submittedName>
        <fullName evidence="7">CoA-substrate-specific enzyme activase, putative</fullName>
    </submittedName>
</protein>
<dbReference type="CDD" id="cd24035">
    <property type="entry name" value="ASKHA_NBD_O66634-like_rpt2"/>
    <property type="match status" value="1"/>
</dbReference>
<sequence length="1412" mass="156671">MQQAETILGVDVGSVAVGLVAVDREGRIVFSEYRFHQGQVRSVLEEMLRGRFETGYHPLVAATASTPDVIVTDRSYDNQVAVIAAARRSVPEAGGVLLVGAEKFSLAVFDEDGNYRGTRSNTSCAAGTGGFLDQQAVRLGLQTAERLGRTALACETPGPRIASRCAVFAKTDLIHAQQEGYRLEEISDGLCRGLATNIVDTLFSAEIGDGPIVFCGGVSLNQAVVEHIGALTGRTITVPPQSHLFGAIGAALSLLEDLDVEAIIPVVRHHNEPLFREITRQKSYQYEPLDLRLSSYPDFSGSRRYEFSKQLVTPVEVDIYGDLEQAAAWRVGLGIDIGSTSTKAVLVNGVGEVIAGFYTRTAGRPLVAVQSIFRTIAAIEQEAGRRFQVTACGTTGSGRKFIGTIVGADLVVDEITAHARAACQLNPDVDTIIEIGGQDAKFTTLAEGRVTSSTMNTVCAAGTGSFIEEQASRLNCPLTEISERTAGIAAPMASDRCTVFMERDINHLLSEGYSVNEVLAAVLHSVRENYLLKVASEGAIGEVICFQGATAKNRSLVAAFEQRLGKPIQVSTFCHLTGALGTALIMSDEGHGTAQPSRFAGLDIYRQTIPITSEVCELCTNHCKLSVAEINGRTVAYGFLCGRDYETKSFVKRESSAYDLLGERRRQLASIPVAQPDDEIRIGLPAAVHMVDDLGLWKRFFSYLGIPTVISPSGREALKRGTYLRKAEFCAPVTAMHGHVDLLLGEADYVFLPVYLEDKARDARRQYCYYTQYLAPLTSAAAPRDGERILSPVIRYLFTSFHTKMQLYRMLQPITRRSVSFLEVSAAFDRAVNEDQTWRRQQQEILGRLRGDGGDEEIAIVFLGRPYNVLSPELNGSIPGIFRSLGIDAYFQDMLEIAPEEVARIEPLLTEVHWKFAARILATAEAVAKRPGLYPVYLSSFKCSPDSFAIDYFKRIMAHHNKPYLILELDEHDSNVGYETRIEAAFRAFRNHRGGLAGRKRRAEIFINPHSDRSIDGKTVIFPNWDRLTCSLLVSVLKHEGVDAVLMKETDHSIRQSLKHNTGQCIPLNAIAQGYMDTIRERELDPARCLLWLNESFLACNIRLYPHHIRTILSDHEMGEAGVYLGSLSFSDIGLRTVRDAYFSYLFGGMLRKVCCRIRPYEVYSGETDRVLERSLVMLNEAFRDGRDKEAVLEEIISRFEWIETRPQERPKVAIFGDLYSRDNRILNQDLIRFVEAHGGEVLTTPYVDYAKMIAFPYFRKWFNEGHYLNILANTAALVTMKQLEKTYQSIFDRILHEPHKEFDDSPADILARYNVVPEQTGESMDNLLKVHYTMRYHPEVALFVQASPALCCASLITEAMREKIEEVSGVPVVSVTYDGTGGAKNDVIIPYLRYLRGNAPRDVSLQQAGLT</sequence>
<dbReference type="PANTHER" id="PTHR32329">
    <property type="entry name" value="BIFUNCTIONAL PROTEIN [INCLUDES 2-HYDROXYACYL-COA DEHYDRATASE (N-TER) AND ITS ACTIVATOR DOMAIN (C_TERM)-RELATED"/>
    <property type="match status" value="1"/>
</dbReference>
<gene>
    <name evidence="7" type="ORF">SAMN02745124_01666</name>
</gene>
<reference evidence="7 8" key="1">
    <citation type="submission" date="2016-11" db="EMBL/GenBank/DDBJ databases">
        <authorList>
            <person name="Jaros S."/>
            <person name="Januszkiewicz K."/>
            <person name="Wedrychowicz H."/>
        </authorList>
    </citation>
    <scope>NUCLEOTIDE SEQUENCE [LARGE SCALE GENOMIC DNA]</scope>
    <source>
        <strain evidence="7 8">DSM 9705</strain>
    </source>
</reference>
<keyword evidence="2" id="KW-0479">Metal-binding</keyword>
<evidence type="ECO:0000256" key="3">
    <source>
        <dbReference type="ARBA" id="ARBA00023004"/>
    </source>
</evidence>
<evidence type="ECO:0000313" key="8">
    <source>
        <dbReference type="Proteomes" id="UP000184139"/>
    </source>
</evidence>
<proteinExistence type="predicted"/>
<dbReference type="InterPro" id="IPR002731">
    <property type="entry name" value="ATPase_BadF"/>
</dbReference>
<dbReference type="RefSeq" id="WP_073375284.1">
    <property type="nucleotide sequence ID" value="NZ_FQXS01000008.1"/>
</dbReference>
<evidence type="ECO:0000259" key="6">
    <source>
        <dbReference type="Pfam" id="PF09989"/>
    </source>
</evidence>
<dbReference type="EMBL" id="FQXS01000008">
    <property type="protein sequence ID" value="SHH74166.1"/>
    <property type="molecule type" value="Genomic_DNA"/>
</dbReference>
<dbReference type="InterPro" id="IPR043129">
    <property type="entry name" value="ATPase_NBD"/>
</dbReference>
<accession>A0A1M5VG08</accession>
<dbReference type="STRING" id="1121409.SAMN02745124_01666"/>
<organism evidence="7 8">
    <name type="scientific">Desulfofustis glycolicus DSM 9705</name>
    <dbReference type="NCBI Taxonomy" id="1121409"/>
    <lineage>
        <taxon>Bacteria</taxon>
        <taxon>Pseudomonadati</taxon>
        <taxon>Thermodesulfobacteriota</taxon>
        <taxon>Desulfobulbia</taxon>
        <taxon>Desulfobulbales</taxon>
        <taxon>Desulfocapsaceae</taxon>
        <taxon>Desulfofustis</taxon>
    </lineage>
</organism>
<keyword evidence="3" id="KW-0408">Iron</keyword>
<keyword evidence="4" id="KW-0411">Iron-sulfur</keyword>
<feature type="domain" description="DUF2229" evidence="6">
    <location>
        <begin position="681"/>
        <end position="895"/>
    </location>
</feature>
<dbReference type="GO" id="GO:0051536">
    <property type="term" value="F:iron-sulfur cluster binding"/>
    <property type="evidence" value="ECO:0007669"/>
    <property type="project" value="UniProtKB-KW"/>
</dbReference>
<keyword evidence="8" id="KW-1185">Reference proteome</keyword>
<comment type="cofactor">
    <cofactor evidence="1">
        <name>[4Fe-4S] cluster</name>
        <dbReference type="ChEBI" id="CHEBI:49883"/>
    </cofactor>
</comment>
<dbReference type="PANTHER" id="PTHR32329:SF2">
    <property type="entry name" value="BIFUNCTIONAL PROTEIN [INCLUDES 2-HYDROXYACYL-COA DEHYDRATASE (N-TER) AND ITS ACTIVATOR DOMAIN (C_TERM)"/>
    <property type="match status" value="1"/>
</dbReference>